<accession>A0A7U3NMS8</accession>
<dbReference type="Gene3D" id="3.50.50.60">
    <property type="entry name" value="FAD/NAD(P)-binding domain"/>
    <property type="match status" value="1"/>
</dbReference>
<sequence length="682" mass="76099">MKHQQKLAYSLTSLISVSVISNFITPDSAILAAPPRNPDKIVNCDILVVGGGLSGVATAYEGLLAGRKVCITEITDWLGGQISSQGTSALDERPTQRSRQFYSRGYLELRNRIERKYGKLNPGDCWVSESCFLPRDAHTIVSHMLKDAERRGRGKLEWFPNTVIKDLEITPSTVDGGGQLISSAIAIQHQPVPGAPPHNTFTLSQTIEDAYHYQNSSRFTKNIIRLVPQNTQGNSPQWYIVDASETGEIVALADVPYRLGIDPLSHLEPSSSSTQNDPYCTQGFTYTFAMEATKEPQPQEMPPFYPQYAPYFSYELQRLANFDLVFTYRRIWSPQQGQPVRFGGIAFSAPTPGDISMQNWTWGNDYRPGTPQDNLVYTRQQLQATGQLQPGGWMGGLRTETLRKGEENALAYYYWLVAGTTDSQLGTGVKQQHTNHRFISGFNSPMGTAHGLSKYPYIREGRRIIGRPSWGQPQGFTIWETDISRRNYNDEYYRLTLPVDMYRRLQATLAGLEAISVIIGQKPPEQVTRRTRSTIFPDSVGIGHYAIDFHPCMEKSPPEAPGNRERPGERRGAGAAYPFQIPLRAMIPQKIDNLLVGGKSIATSHIAAAAYRVHSFEWSAGAAAGTTAAFALNNQVTPYELVNNLPSPEPQLEALKRLLEQNGNPTAFPDTSIFNENWDNWR</sequence>
<dbReference type="Proteomes" id="UP000593846">
    <property type="component" value="Chromosome"/>
</dbReference>
<evidence type="ECO:0000313" key="2">
    <source>
        <dbReference type="Proteomes" id="UP000593846"/>
    </source>
</evidence>
<dbReference type="AlphaFoldDB" id="A0A7U3NMS8"/>
<protein>
    <submittedName>
        <fullName evidence="1">FAD-dependent oxidoreductase</fullName>
    </submittedName>
</protein>
<name>A0A7U3NMS8_9CYAN</name>
<dbReference type="InterPro" id="IPR005288">
    <property type="entry name" value="NadB"/>
</dbReference>
<dbReference type="PANTHER" id="PTHR42716:SF1">
    <property type="entry name" value="SLL0471 PROTEIN"/>
    <property type="match status" value="1"/>
</dbReference>
<dbReference type="RefSeq" id="WP_200987369.1">
    <property type="nucleotide sequence ID" value="NZ_CP063311.1"/>
</dbReference>
<organism evidence="1 2">
    <name type="scientific">Anabaenopsis elenkinii CCIBt3563</name>
    <dbReference type="NCBI Taxonomy" id="2779889"/>
    <lineage>
        <taxon>Bacteria</taxon>
        <taxon>Bacillati</taxon>
        <taxon>Cyanobacteriota</taxon>
        <taxon>Cyanophyceae</taxon>
        <taxon>Nostocales</taxon>
        <taxon>Nodulariaceae</taxon>
        <taxon>Anabaenopsis</taxon>
    </lineage>
</organism>
<dbReference type="InterPro" id="IPR036188">
    <property type="entry name" value="FAD/NAD-bd_sf"/>
</dbReference>
<dbReference type="SUPFAM" id="SSF51905">
    <property type="entry name" value="FAD/NAD(P)-binding domain"/>
    <property type="match status" value="1"/>
</dbReference>
<gene>
    <name evidence="1" type="ORF">IM676_13405</name>
</gene>
<dbReference type="PANTHER" id="PTHR42716">
    <property type="entry name" value="L-ASPARTATE OXIDASE"/>
    <property type="match status" value="1"/>
</dbReference>
<dbReference type="GO" id="GO:0008734">
    <property type="term" value="F:L-aspartate oxidase activity"/>
    <property type="evidence" value="ECO:0007669"/>
    <property type="project" value="InterPro"/>
</dbReference>
<dbReference type="GO" id="GO:0009435">
    <property type="term" value="P:NAD+ biosynthetic process"/>
    <property type="evidence" value="ECO:0007669"/>
    <property type="project" value="InterPro"/>
</dbReference>
<dbReference type="EMBL" id="CP063311">
    <property type="protein sequence ID" value="QOV21723.1"/>
    <property type="molecule type" value="Genomic_DNA"/>
</dbReference>
<dbReference type="KEGG" id="aee:IM676_13405"/>
<keyword evidence="2" id="KW-1185">Reference proteome</keyword>
<proteinExistence type="predicted"/>
<reference evidence="2" key="1">
    <citation type="submission" date="2020-10" db="EMBL/GenBank/DDBJ databases">
        <title>Genome-based taxonomic classification of the species Anabaenopsis elenkinii.</title>
        <authorList>
            <person name="Delbaje E."/>
            <person name="Andreote A.P.D."/>
            <person name="Pellegrinetti T.A."/>
            <person name="Cruz R.B."/>
            <person name="Branco L.H.Z."/>
            <person name="Fiore M.F."/>
        </authorList>
    </citation>
    <scope>NUCLEOTIDE SEQUENCE [LARGE SCALE GENOMIC DNA]</scope>
    <source>
        <strain evidence="2">CCIBt3563</strain>
    </source>
</reference>
<dbReference type="Pfam" id="PF12831">
    <property type="entry name" value="FAD_oxidored"/>
    <property type="match status" value="3"/>
</dbReference>
<evidence type="ECO:0000313" key="1">
    <source>
        <dbReference type="EMBL" id="QOV21723.1"/>
    </source>
</evidence>